<dbReference type="OrthoDB" id="7631574at2"/>
<feature type="modified residue" description="4-aspartylphosphate" evidence="1">
    <location>
        <position position="64"/>
    </location>
</feature>
<dbReference type="InterPro" id="IPR001789">
    <property type="entry name" value="Sig_transdc_resp-reg_receiver"/>
</dbReference>
<accession>A0A5B8UP33</accession>
<dbReference type="InterPro" id="IPR052893">
    <property type="entry name" value="TCS_response_regulator"/>
</dbReference>
<dbReference type="RefSeq" id="WP_146791132.1">
    <property type="nucleotide sequence ID" value="NZ_BAABIO010000003.1"/>
</dbReference>
<reference evidence="3 4" key="1">
    <citation type="journal article" date="2015" name="Int. J. Syst. Evol. Microbiol.">
        <title>Flavisolibacter ginsenosidimutans sp. nov., with ginsenoside-converting activity isolated from soil used for cultivating ginseng.</title>
        <authorList>
            <person name="Zhao Y."/>
            <person name="Liu Q."/>
            <person name="Kang M.S."/>
            <person name="Jin F."/>
            <person name="Yu H."/>
            <person name="Im W.T."/>
        </authorList>
    </citation>
    <scope>NUCLEOTIDE SEQUENCE [LARGE SCALE GENOMIC DNA]</scope>
    <source>
        <strain evidence="3 4">Gsoil 636</strain>
    </source>
</reference>
<evidence type="ECO:0000259" key="2">
    <source>
        <dbReference type="PROSITE" id="PS50110"/>
    </source>
</evidence>
<dbReference type="SUPFAM" id="SSF52172">
    <property type="entry name" value="CheY-like"/>
    <property type="match status" value="1"/>
</dbReference>
<dbReference type="AlphaFoldDB" id="A0A5B8UP33"/>
<organism evidence="3 4">
    <name type="scientific">Flavisolibacter ginsenosidimutans</name>
    <dbReference type="NCBI Taxonomy" id="661481"/>
    <lineage>
        <taxon>Bacteria</taxon>
        <taxon>Pseudomonadati</taxon>
        <taxon>Bacteroidota</taxon>
        <taxon>Chitinophagia</taxon>
        <taxon>Chitinophagales</taxon>
        <taxon>Chitinophagaceae</taxon>
        <taxon>Flavisolibacter</taxon>
    </lineage>
</organism>
<dbReference type="Proteomes" id="UP000321204">
    <property type="component" value="Chromosome"/>
</dbReference>
<proteinExistence type="predicted"/>
<dbReference type="PROSITE" id="PS50110">
    <property type="entry name" value="RESPONSE_REGULATORY"/>
    <property type="match status" value="1"/>
</dbReference>
<name>A0A5B8UP33_9BACT</name>
<sequence length="136" mass="15216">MSNATTKSVILYVDDDTDDCIFLKTSLEDAGNKAHLICSTDGEEAVRYLNSVSADSLPSLIVLDLNMPRWDGHKTLHYLKSDPHLAGIPVVILSTHESERERETCRQLGAVSYFKKPFRFDDYQGIVAGFFSAMKD</sequence>
<dbReference type="SMART" id="SM00448">
    <property type="entry name" value="REC"/>
    <property type="match status" value="1"/>
</dbReference>
<feature type="domain" description="Response regulatory" evidence="2">
    <location>
        <begin position="9"/>
        <end position="131"/>
    </location>
</feature>
<dbReference type="PANTHER" id="PTHR44520">
    <property type="entry name" value="RESPONSE REGULATOR RCP1-RELATED"/>
    <property type="match status" value="1"/>
</dbReference>
<dbReference type="GO" id="GO:0000160">
    <property type="term" value="P:phosphorelay signal transduction system"/>
    <property type="evidence" value="ECO:0007669"/>
    <property type="project" value="InterPro"/>
</dbReference>
<gene>
    <name evidence="3" type="ORF">FSB75_20105</name>
</gene>
<keyword evidence="4" id="KW-1185">Reference proteome</keyword>
<dbReference type="KEGG" id="fgg:FSB75_20105"/>
<evidence type="ECO:0000313" key="3">
    <source>
        <dbReference type="EMBL" id="QEC58112.1"/>
    </source>
</evidence>
<keyword evidence="1" id="KW-0597">Phosphoprotein</keyword>
<evidence type="ECO:0000313" key="4">
    <source>
        <dbReference type="Proteomes" id="UP000321204"/>
    </source>
</evidence>
<dbReference type="Gene3D" id="3.40.50.2300">
    <property type="match status" value="1"/>
</dbReference>
<protein>
    <submittedName>
        <fullName evidence="3">Response regulator</fullName>
    </submittedName>
</protein>
<dbReference type="EMBL" id="CP042433">
    <property type="protein sequence ID" value="QEC58112.1"/>
    <property type="molecule type" value="Genomic_DNA"/>
</dbReference>
<dbReference type="Pfam" id="PF00072">
    <property type="entry name" value="Response_reg"/>
    <property type="match status" value="1"/>
</dbReference>
<evidence type="ECO:0000256" key="1">
    <source>
        <dbReference type="PROSITE-ProRule" id="PRU00169"/>
    </source>
</evidence>
<dbReference type="InterPro" id="IPR011006">
    <property type="entry name" value="CheY-like_superfamily"/>
</dbReference>